<evidence type="ECO:0000313" key="1">
    <source>
        <dbReference type="EMBL" id="GGM78848.1"/>
    </source>
</evidence>
<reference evidence="1" key="1">
    <citation type="journal article" date="2014" name="Int. J. Syst. Evol. Microbiol.">
        <title>Complete genome sequence of Corynebacterium casei LMG S-19264T (=DSM 44701T), isolated from a smear-ripened cheese.</title>
        <authorList>
            <consortium name="US DOE Joint Genome Institute (JGI-PGF)"/>
            <person name="Walter F."/>
            <person name="Albersmeier A."/>
            <person name="Kalinowski J."/>
            <person name="Ruckert C."/>
        </authorList>
    </citation>
    <scope>NUCLEOTIDE SEQUENCE</scope>
    <source>
        <strain evidence="1">JCM 19831</strain>
    </source>
</reference>
<accession>A0A917UDP5</accession>
<reference evidence="1" key="2">
    <citation type="submission" date="2020-09" db="EMBL/GenBank/DDBJ databases">
        <authorList>
            <person name="Sun Q."/>
            <person name="Ohkuma M."/>
        </authorList>
    </citation>
    <scope>NUCLEOTIDE SEQUENCE</scope>
    <source>
        <strain evidence="1">JCM 19831</strain>
    </source>
</reference>
<organism evidence="1 2">
    <name type="scientific">Dactylosporangium sucinum</name>
    <dbReference type="NCBI Taxonomy" id="1424081"/>
    <lineage>
        <taxon>Bacteria</taxon>
        <taxon>Bacillati</taxon>
        <taxon>Actinomycetota</taxon>
        <taxon>Actinomycetes</taxon>
        <taxon>Micromonosporales</taxon>
        <taxon>Micromonosporaceae</taxon>
        <taxon>Dactylosporangium</taxon>
    </lineage>
</organism>
<dbReference type="EMBL" id="BMPI01000079">
    <property type="protein sequence ID" value="GGM78848.1"/>
    <property type="molecule type" value="Genomic_DNA"/>
</dbReference>
<comment type="caution">
    <text evidence="1">The sequence shown here is derived from an EMBL/GenBank/DDBJ whole genome shotgun (WGS) entry which is preliminary data.</text>
</comment>
<gene>
    <name evidence="1" type="ORF">GCM10007977_095550</name>
</gene>
<sequence length="50" mass="5331">MPLGWGVVRSGRDLFAWVARQRLTVAGPTVEEHLTDADGATATVLELPVA</sequence>
<proteinExistence type="predicted"/>
<dbReference type="Proteomes" id="UP000642070">
    <property type="component" value="Unassembled WGS sequence"/>
</dbReference>
<protein>
    <submittedName>
        <fullName evidence="1">Uncharacterized protein</fullName>
    </submittedName>
</protein>
<keyword evidence="2" id="KW-1185">Reference proteome</keyword>
<evidence type="ECO:0000313" key="2">
    <source>
        <dbReference type="Proteomes" id="UP000642070"/>
    </source>
</evidence>
<name>A0A917UDP5_9ACTN</name>
<dbReference type="AlphaFoldDB" id="A0A917UDP5"/>